<evidence type="ECO:0000313" key="2">
    <source>
        <dbReference type="EMBL" id="PJR03861.1"/>
    </source>
</evidence>
<dbReference type="EMBL" id="NIPO01000001">
    <property type="protein sequence ID" value="PJR03861.1"/>
    <property type="molecule type" value="Genomic_DNA"/>
</dbReference>
<dbReference type="OrthoDB" id="6315394at2"/>
<accession>A0A2M9R4S4</accession>
<proteinExistence type="predicted"/>
<evidence type="ECO:0000313" key="3">
    <source>
        <dbReference type="Proteomes" id="UP000231960"/>
    </source>
</evidence>
<dbReference type="InterPro" id="IPR039523">
    <property type="entry name" value="RimK-rel_E_lig_ATP-grasp"/>
</dbReference>
<sequence>MLKNLIYIPYYIIKTPRATFIKNVKYVSKKEKKSFITILFDIIKCSVVHSTSFMDYFLLRFFNKTEEERKEYAGTGFMYEYQLKMNPIHSRKILSDKVEFFRHFNQSIGREWYILSEFSQNRNYIIALLQRSKKIVLKDSKGQAGKEVEVINSISYDALVSYMIQRKFDLIEEFVYQHDNLQKLAPRGLNTIRIITQINKNKEVDIIGTILRLSIDSNTDNLSVGNAAASIDLMSGKVDRKAVYGDFTKNDIEIHPISGVRIVDFKIPFWEESIKLVKDAALNSLDNKSIGWDVAITNNGPILIEGNHNWGRTLWQLPVNKGLKKVLDQYV</sequence>
<dbReference type="AlphaFoldDB" id="A0A2M9R4S4"/>
<protein>
    <recommendedName>
        <fullName evidence="1">Alpha-L-glutamate ligase-related protein ATP-grasp domain-containing protein</fullName>
    </recommendedName>
</protein>
<feature type="domain" description="Alpha-L-glutamate ligase-related protein ATP-grasp" evidence="1">
    <location>
        <begin position="161"/>
        <end position="328"/>
    </location>
</feature>
<dbReference type="Proteomes" id="UP000231960">
    <property type="component" value="Unassembled WGS sequence"/>
</dbReference>
<evidence type="ECO:0000259" key="1">
    <source>
        <dbReference type="Pfam" id="PF14397"/>
    </source>
</evidence>
<comment type="caution">
    <text evidence="2">The sequence shown here is derived from an EMBL/GenBank/DDBJ whole genome shotgun (WGS) entry which is preliminary data.</text>
</comment>
<reference evidence="2 3" key="1">
    <citation type="submission" date="2017-06" db="EMBL/GenBank/DDBJ databases">
        <title>Description of Avrilella dinanensis gen. nov. sp. nov.</title>
        <authorList>
            <person name="Leyer C."/>
            <person name="Sassi M."/>
            <person name="Minet J."/>
            <person name="Kayal S."/>
            <person name="Cattoir V."/>
        </authorList>
    </citation>
    <scope>NUCLEOTIDE SEQUENCE [LARGE SCALE GENOMIC DNA]</scope>
    <source>
        <strain evidence="2 3">UR159</strain>
    </source>
</reference>
<organism evidence="2 3">
    <name type="scientific">Avrilella dinanensis</name>
    <dbReference type="NCBI Taxonomy" id="2008672"/>
    <lineage>
        <taxon>Bacteria</taxon>
        <taxon>Pseudomonadati</taxon>
        <taxon>Bacteroidota</taxon>
        <taxon>Flavobacteriia</taxon>
        <taxon>Flavobacteriales</taxon>
        <taxon>Flavobacteriaceae</taxon>
        <taxon>Avrilella</taxon>
    </lineage>
</organism>
<dbReference type="Pfam" id="PF14397">
    <property type="entry name" value="ATPgrasp_ST"/>
    <property type="match status" value="1"/>
</dbReference>
<gene>
    <name evidence="2" type="ORF">CDL10_04480</name>
</gene>
<keyword evidence="3" id="KW-1185">Reference proteome</keyword>
<dbReference type="RefSeq" id="WP_100677428.1">
    <property type="nucleotide sequence ID" value="NZ_NIPO01000001.1"/>
</dbReference>
<name>A0A2M9R4S4_9FLAO</name>